<organism evidence="11 12">
    <name type="scientific">Nitrospira japonica</name>
    <dbReference type="NCBI Taxonomy" id="1325564"/>
    <lineage>
        <taxon>Bacteria</taxon>
        <taxon>Pseudomonadati</taxon>
        <taxon>Nitrospirota</taxon>
        <taxon>Nitrospiria</taxon>
        <taxon>Nitrospirales</taxon>
        <taxon>Nitrospiraceae</taxon>
        <taxon>Nitrospira</taxon>
    </lineage>
</organism>
<dbReference type="EC" id="2.7.7.49" evidence="1"/>
<feature type="domain" description="Reverse transcriptase" evidence="10">
    <location>
        <begin position="1"/>
        <end position="273"/>
    </location>
</feature>
<dbReference type="PANTHER" id="PTHR34047">
    <property type="entry name" value="NUCLEAR INTRON MATURASE 1, MITOCHONDRIAL-RELATED"/>
    <property type="match status" value="1"/>
</dbReference>
<dbReference type="InterPro" id="IPR009003">
    <property type="entry name" value="Peptidase_S1_PA"/>
</dbReference>
<dbReference type="Pfam" id="PF13365">
    <property type="entry name" value="Trypsin_2"/>
    <property type="match status" value="1"/>
</dbReference>
<evidence type="ECO:0000256" key="8">
    <source>
        <dbReference type="ARBA" id="ARBA00034120"/>
    </source>
</evidence>
<dbReference type="PANTHER" id="PTHR34047:SF7">
    <property type="entry name" value="RNA-DIRECTED DNA POLYMERASE"/>
    <property type="match status" value="1"/>
</dbReference>
<proteinExistence type="inferred from homology"/>
<dbReference type="InterPro" id="IPR000123">
    <property type="entry name" value="Reverse_transcriptase_msDNA"/>
</dbReference>
<keyword evidence="6 11" id="KW-0695">RNA-directed DNA polymerase</keyword>
<keyword evidence="4" id="KW-0479">Metal-binding</keyword>
<keyword evidence="3 11" id="KW-0548">Nucleotidyltransferase</keyword>
<evidence type="ECO:0000313" key="11">
    <source>
        <dbReference type="EMBL" id="SLM49947.1"/>
    </source>
</evidence>
<dbReference type="InterPro" id="IPR000477">
    <property type="entry name" value="RT_dom"/>
</dbReference>
<keyword evidence="5" id="KW-0460">Magnesium</keyword>
<sequence>MDTQLKASQDTIISLFAALRTPRDVAKLLEVPYGLLIYHLHKTPPSTRYISFAIRKRAGGERIISAPGTALKILQIKLNYVLKTVYRPNSCIYGFIVNGGIVKNASVHANRRLVFNLDLKDFFPSIHFGRVKGMFSSPPYNCPSEVSTVLAQICCLPKTYPSLAPYAQLPQGAPTSPIVSNMVCSSLDSQLLRLAKKYKCSYSRYADDITFSTNLPRFHEAILVESQAEEGRISVTAGSELKAIISSNTFRINENKVRLQRAMQRQSVTGLTTNKFPNPPRRLIRQIRAILHAWTKYGYENAQNEFRSRYFNRTRNPNKMAPELKHVLHGKINYVGMVRGQTDPLYLSYLKQLKALAPELIIRQVIDVMDALWVLESDGAYAQGTGFSLKGYGIVTCYHVLRARTKLFKANTPAKKYNIEVIIQDQELDIAVLATDGPQGPELLLEEGERPRQDDWILLTGYPSYSAHATGVVRRGRVTGYYQFFGTERMLIDTPIVYGNSGGPVLNQSNKVVGIAAKGPVSLNDAQKTEKFEVIPISILRRLAPPAPTAQ</sequence>
<dbReference type="AlphaFoldDB" id="A0A1W1IA74"/>
<dbReference type="EMBL" id="LT828648">
    <property type="protein sequence ID" value="SLM49947.1"/>
    <property type="molecule type" value="Genomic_DNA"/>
</dbReference>
<evidence type="ECO:0000256" key="1">
    <source>
        <dbReference type="ARBA" id="ARBA00012493"/>
    </source>
</evidence>
<name>A0A1W1IA74_9BACT</name>
<comment type="similarity">
    <text evidence="8">Belongs to the bacterial reverse transcriptase family.</text>
</comment>
<dbReference type="Gene3D" id="2.40.10.10">
    <property type="entry name" value="Trypsin-like serine proteases"/>
    <property type="match status" value="2"/>
</dbReference>
<dbReference type="PRINTS" id="PR00866">
    <property type="entry name" value="RNADNAPOLMS"/>
</dbReference>
<dbReference type="KEGG" id="nja:NSJP_3780"/>
<dbReference type="SUPFAM" id="SSF50494">
    <property type="entry name" value="Trypsin-like serine proteases"/>
    <property type="match status" value="1"/>
</dbReference>
<evidence type="ECO:0000259" key="10">
    <source>
        <dbReference type="PROSITE" id="PS50878"/>
    </source>
</evidence>
<dbReference type="GO" id="GO:0003723">
    <property type="term" value="F:RNA binding"/>
    <property type="evidence" value="ECO:0007669"/>
    <property type="project" value="InterPro"/>
</dbReference>
<dbReference type="InterPro" id="IPR043504">
    <property type="entry name" value="Peptidase_S1_PA_chymotrypsin"/>
</dbReference>
<dbReference type="GO" id="GO:0003964">
    <property type="term" value="F:RNA-directed DNA polymerase activity"/>
    <property type="evidence" value="ECO:0007669"/>
    <property type="project" value="UniProtKB-KW"/>
</dbReference>
<dbReference type="PROSITE" id="PS50878">
    <property type="entry name" value="RT_POL"/>
    <property type="match status" value="1"/>
</dbReference>
<dbReference type="GO" id="GO:0051607">
    <property type="term" value="P:defense response to virus"/>
    <property type="evidence" value="ECO:0007669"/>
    <property type="project" value="UniProtKB-KW"/>
</dbReference>
<evidence type="ECO:0000313" key="12">
    <source>
        <dbReference type="Proteomes" id="UP000192042"/>
    </source>
</evidence>
<dbReference type="CDD" id="cd03487">
    <property type="entry name" value="RT_Bac_retron_II"/>
    <property type="match status" value="1"/>
</dbReference>
<dbReference type="GO" id="GO:0046872">
    <property type="term" value="F:metal ion binding"/>
    <property type="evidence" value="ECO:0007669"/>
    <property type="project" value="UniProtKB-KW"/>
</dbReference>
<dbReference type="RefSeq" id="WP_172834425.1">
    <property type="nucleotide sequence ID" value="NZ_LT828648.1"/>
</dbReference>
<evidence type="ECO:0000256" key="5">
    <source>
        <dbReference type="ARBA" id="ARBA00022842"/>
    </source>
</evidence>
<evidence type="ECO:0000256" key="7">
    <source>
        <dbReference type="ARBA" id="ARBA00023118"/>
    </source>
</evidence>
<protein>
    <recommendedName>
        <fullName evidence="1">RNA-directed DNA polymerase</fullName>
        <ecNumber evidence="1">2.7.7.49</ecNumber>
    </recommendedName>
</protein>
<dbReference type="Pfam" id="PF00078">
    <property type="entry name" value="RVT_1"/>
    <property type="match status" value="1"/>
</dbReference>
<evidence type="ECO:0000256" key="2">
    <source>
        <dbReference type="ARBA" id="ARBA00022679"/>
    </source>
</evidence>
<keyword evidence="7" id="KW-0051">Antiviral defense</keyword>
<dbReference type="STRING" id="1325564.NSJP_3780"/>
<dbReference type="SUPFAM" id="SSF56672">
    <property type="entry name" value="DNA/RNA polymerases"/>
    <property type="match status" value="1"/>
</dbReference>
<evidence type="ECO:0000256" key="6">
    <source>
        <dbReference type="ARBA" id="ARBA00022918"/>
    </source>
</evidence>
<keyword evidence="12" id="KW-1185">Reference proteome</keyword>
<dbReference type="InterPro" id="IPR043502">
    <property type="entry name" value="DNA/RNA_pol_sf"/>
</dbReference>
<dbReference type="InterPro" id="IPR051083">
    <property type="entry name" value="GrpII_Intron_Splice-Mob/Def"/>
</dbReference>
<comment type="catalytic activity">
    <reaction evidence="9">
        <text>DNA(n) + a 2'-deoxyribonucleoside 5'-triphosphate = DNA(n+1) + diphosphate</text>
        <dbReference type="Rhea" id="RHEA:22508"/>
        <dbReference type="Rhea" id="RHEA-COMP:17339"/>
        <dbReference type="Rhea" id="RHEA-COMP:17340"/>
        <dbReference type="ChEBI" id="CHEBI:33019"/>
        <dbReference type="ChEBI" id="CHEBI:61560"/>
        <dbReference type="ChEBI" id="CHEBI:173112"/>
        <dbReference type="EC" id="2.7.7.49"/>
    </reaction>
</comment>
<evidence type="ECO:0000256" key="9">
    <source>
        <dbReference type="ARBA" id="ARBA00048173"/>
    </source>
</evidence>
<evidence type="ECO:0000256" key="3">
    <source>
        <dbReference type="ARBA" id="ARBA00022695"/>
    </source>
</evidence>
<accession>A0A1W1IA74</accession>
<dbReference type="Proteomes" id="UP000192042">
    <property type="component" value="Chromosome I"/>
</dbReference>
<reference evidence="11 12" key="1">
    <citation type="submission" date="2017-03" db="EMBL/GenBank/DDBJ databases">
        <authorList>
            <person name="Afonso C.L."/>
            <person name="Miller P.J."/>
            <person name="Scott M.A."/>
            <person name="Spackman E."/>
            <person name="Goraichik I."/>
            <person name="Dimitrov K.M."/>
            <person name="Suarez D.L."/>
            <person name="Swayne D.E."/>
        </authorList>
    </citation>
    <scope>NUCLEOTIDE SEQUENCE [LARGE SCALE GENOMIC DNA]</scope>
    <source>
        <strain evidence="11">Genome sequencing of Nitrospira japonica strain NJ11</strain>
    </source>
</reference>
<gene>
    <name evidence="11" type="ORF">NSJP_3780</name>
</gene>
<evidence type="ECO:0000256" key="4">
    <source>
        <dbReference type="ARBA" id="ARBA00022723"/>
    </source>
</evidence>
<keyword evidence="2 11" id="KW-0808">Transferase</keyword>